<accession>A0A0G1YVK4</accession>
<gene>
    <name evidence="1" type="ORF">UY98_C0018G0004</name>
</gene>
<dbReference type="Proteomes" id="UP000034789">
    <property type="component" value="Unassembled WGS sequence"/>
</dbReference>
<evidence type="ECO:0000313" key="1">
    <source>
        <dbReference type="EMBL" id="KKW47200.1"/>
    </source>
</evidence>
<protein>
    <recommendedName>
        <fullName evidence="3">Serine protease</fullName>
    </recommendedName>
</protein>
<organism evidence="1 2">
    <name type="scientific">Candidatus Kaiserbacteria bacterium GW2011_GWA2_58_9</name>
    <dbReference type="NCBI Taxonomy" id="1618672"/>
    <lineage>
        <taxon>Bacteria</taxon>
        <taxon>Candidatus Kaiseribacteriota</taxon>
    </lineage>
</organism>
<dbReference type="EMBL" id="LCSD01000018">
    <property type="protein sequence ID" value="KKW47200.1"/>
    <property type="molecule type" value="Genomic_DNA"/>
</dbReference>
<dbReference type="Pfam" id="PF13365">
    <property type="entry name" value="Trypsin_2"/>
    <property type="match status" value="1"/>
</dbReference>
<dbReference type="GO" id="GO:0006508">
    <property type="term" value="P:proteolysis"/>
    <property type="evidence" value="ECO:0007669"/>
    <property type="project" value="InterPro"/>
</dbReference>
<comment type="caution">
    <text evidence="1">The sequence shown here is derived from an EMBL/GenBank/DDBJ whole genome shotgun (WGS) entry which is preliminary data.</text>
</comment>
<dbReference type="AlphaFoldDB" id="A0A0G1YVK4"/>
<sequence>MNMEELSKSQIVLLTLLVSFVTSIATGIVTVSLMEQAPPTIAQTVNRVIERTVEKVVPSPSSGQAAAVVTTEKTVVVKESDLIVQAVEKATPSLVRVYTNDGEASVFLGLGIVLDADGRVLADGVALGGAEGAALAFSDGSSVQARVISRDEDTGIALLKAATTTADGKAAPFRPISLSTTRPMLGQAVVALSGKSIPRITDGLVTALIPREAGGAIIDTNISAEILMQGSPLINTDGALLGVSTSVARASSKSGFMPATVLVEQNPADKADANDPASE</sequence>
<evidence type="ECO:0008006" key="3">
    <source>
        <dbReference type="Google" id="ProtNLM"/>
    </source>
</evidence>
<dbReference type="Gene3D" id="2.40.10.120">
    <property type="match status" value="1"/>
</dbReference>
<reference evidence="1 2" key="1">
    <citation type="journal article" date="2015" name="Nature">
        <title>rRNA introns, odd ribosomes, and small enigmatic genomes across a large radiation of phyla.</title>
        <authorList>
            <person name="Brown C.T."/>
            <person name="Hug L.A."/>
            <person name="Thomas B.C."/>
            <person name="Sharon I."/>
            <person name="Castelle C.J."/>
            <person name="Singh A."/>
            <person name="Wilkins M.J."/>
            <person name="Williams K.H."/>
            <person name="Banfield J.F."/>
        </authorList>
    </citation>
    <scope>NUCLEOTIDE SEQUENCE [LARGE SCALE GENOMIC DNA]</scope>
</reference>
<dbReference type="InterPro" id="IPR001940">
    <property type="entry name" value="Peptidase_S1C"/>
</dbReference>
<dbReference type="PRINTS" id="PR00834">
    <property type="entry name" value="PROTEASES2C"/>
</dbReference>
<evidence type="ECO:0000313" key="2">
    <source>
        <dbReference type="Proteomes" id="UP000034789"/>
    </source>
</evidence>
<dbReference type="InterPro" id="IPR009003">
    <property type="entry name" value="Peptidase_S1_PA"/>
</dbReference>
<proteinExistence type="predicted"/>
<dbReference type="SUPFAM" id="SSF50494">
    <property type="entry name" value="Trypsin-like serine proteases"/>
    <property type="match status" value="1"/>
</dbReference>
<name>A0A0G1YVK4_9BACT</name>
<dbReference type="GO" id="GO:0004252">
    <property type="term" value="F:serine-type endopeptidase activity"/>
    <property type="evidence" value="ECO:0007669"/>
    <property type="project" value="InterPro"/>
</dbReference>